<keyword evidence="4" id="KW-1185">Reference proteome</keyword>
<comment type="caution">
    <text evidence="3">The sequence shown here is derived from an EMBL/GenBank/DDBJ whole genome shotgun (WGS) entry which is preliminary data.</text>
</comment>
<dbReference type="Gene3D" id="3.20.20.80">
    <property type="entry name" value="Glycosidases"/>
    <property type="match status" value="1"/>
</dbReference>
<feature type="compositionally biased region" description="Basic residues" evidence="1">
    <location>
        <begin position="470"/>
        <end position="503"/>
    </location>
</feature>
<protein>
    <recommendedName>
        <fullName evidence="2">Glycosyl hydrolase family 13 catalytic domain-containing protein</fullName>
    </recommendedName>
</protein>
<proteinExistence type="predicted"/>
<evidence type="ECO:0000313" key="3">
    <source>
        <dbReference type="EMBL" id="GMA88074.1"/>
    </source>
</evidence>
<dbReference type="SUPFAM" id="SSF51445">
    <property type="entry name" value="(Trans)glycosidases"/>
    <property type="match status" value="1"/>
</dbReference>
<dbReference type="Gene3D" id="2.60.40.1180">
    <property type="entry name" value="Golgi alpha-mannosidase II"/>
    <property type="match status" value="1"/>
</dbReference>
<evidence type="ECO:0000259" key="2">
    <source>
        <dbReference type="SMART" id="SM00642"/>
    </source>
</evidence>
<reference evidence="4" key="1">
    <citation type="journal article" date="2019" name="Int. J. Syst. Evol. Microbiol.">
        <title>The Global Catalogue of Microorganisms (GCM) 10K type strain sequencing project: providing services to taxonomists for standard genome sequencing and annotation.</title>
        <authorList>
            <consortium name="The Broad Institute Genomics Platform"/>
            <consortium name="The Broad Institute Genome Sequencing Center for Infectious Disease"/>
            <person name="Wu L."/>
            <person name="Ma J."/>
        </authorList>
    </citation>
    <scope>NUCLEOTIDE SEQUENCE [LARGE SCALE GENOMIC DNA]</scope>
    <source>
        <strain evidence="4">NBRC 108730</strain>
    </source>
</reference>
<sequence length="578" mass="64271">MFPPLNKQSFPYTPVFRTKADETVKVPAWLNDPLLYHNRGDSTFAGESTTYGDFSGLDDLFTEQPKVRDGMIDVYKQWVDFGIDGFRIDTVKHVNMGFWQRFSPAMLAEAKKIGNDDFFMFGEVYDARPEAMSPYTTKGRLPATLDFGFQDAAKQFAQGKPTTVLRDLFAGDDYYTDTDSNAYEPADVHRQPRHGPAAGDAARRRGAGGRACCRATGSPTSLMYLVRGQPVVYYGDEQGMVGESGGDQNARQDMFPTKTKVYSDQADLLGRTGSIDRFDPSSSLYRDIARMARLRQANPALADGTQVHRYASSSAGVFAVSRIDRDRDVEYLVAANNSTSAKTVDVATYSRKGRFTPLYGTSTTLRTDRENRTSITVPPLSVAVWKGAKRIDRPSSATVAYPASPQPGATLSGRQEVGVSVPANTPVEVSFGWREAGQADWHLIGTDDAAPYRVFHDVSDLPKGEPDRVPRRRHERRRQAVRHLDVRRRGRPGGRRRRRRRRGRPGDAAVGRERARRPQQRDGLRRRLGPGLRPGPGSPSTPRTASGRARTSRPPVRTTPTRRPSPRRGTRTTATRPC</sequence>
<feature type="compositionally biased region" description="Basic and acidic residues" evidence="1">
    <location>
        <begin position="457"/>
        <end position="469"/>
    </location>
</feature>
<dbReference type="PANTHER" id="PTHR10357">
    <property type="entry name" value="ALPHA-AMYLASE FAMILY MEMBER"/>
    <property type="match status" value="1"/>
</dbReference>
<evidence type="ECO:0000256" key="1">
    <source>
        <dbReference type="SAM" id="MobiDB-lite"/>
    </source>
</evidence>
<dbReference type="PANTHER" id="PTHR10357:SF209">
    <property type="entry name" value="PERIPLASMIC ALPHA-AMYLASE"/>
    <property type="match status" value="1"/>
</dbReference>
<dbReference type="Proteomes" id="UP001157017">
    <property type="component" value="Unassembled WGS sequence"/>
</dbReference>
<name>A0ABQ6JL56_9ACTN</name>
<feature type="region of interest" description="Disordered" evidence="1">
    <location>
        <begin position="395"/>
        <end position="416"/>
    </location>
</feature>
<feature type="compositionally biased region" description="Low complexity" evidence="1">
    <location>
        <begin position="538"/>
        <end position="562"/>
    </location>
</feature>
<dbReference type="InterPro" id="IPR013780">
    <property type="entry name" value="Glyco_hydro_b"/>
</dbReference>
<dbReference type="SMART" id="SM00642">
    <property type="entry name" value="Aamy"/>
    <property type="match status" value="1"/>
</dbReference>
<feature type="region of interest" description="Disordered" evidence="1">
    <location>
        <begin position="182"/>
        <end position="204"/>
    </location>
</feature>
<dbReference type="EMBL" id="BSUZ01000001">
    <property type="protein sequence ID" value="GMA88074.1"/>
    <property type="molecule type" value="Genomic_DNA"/>
</dbReference>
<dbReference type="InterPro" id="IPR017853">
    <property type="entry name" value="GH"/>
</dbReference>
<accession>A0ABQ6JL56</accession>
<organism evidence="3 4">
    <name type="scientific">Angustibacter aerolatus</name>
    <dbReference type="NCBI Taxonomy" id="1162965"/>
    <lineage>
        <taxon>Bacteria</taxon>
        <taxon>Bacillati</taxon>
        <taxon>Actinomycetota</taxon>
        <taxon>Actinomycetes</taxon>
        <taxon>Kineosporiales</taxon>
        <taxon>Kineosporiaceae</taxon>
    </lineage>
</organism>
<gene>
    <name evidence="3" type="ORF">GCM10025868_33240</name>
</gene>
<feature type="domain" description="Glycosyl hydrolase family 13 catalytic" evidence="2">
    <location>
        <begin position="8"/>
        <end position="279"/>
    </location>
</feature>
<dbReference type="SUPFAM" id="SSF51011">
    <property type="entry name" value="Glycosyl hydrolase domain"/>
    <property type="match status" value="1"/>
</dbReference>
<dbReference type="Pfam" id="PF00128">
    <property type="entry name" value="Alpha-amylase"/>
    <property type="match status" value="1"/>
</dbReference>
<evidence type="ECO:0000313" key="4">
    <source>
        <dbReference type="Proteomes" id="UP001157017"/>
    </source>
</evidence>
<feature type="region of interest" description="Disordered" evidence="1">
    <location>
        <begin position="457"/>
        <end position="578"/>
    </location>
</feature>
<dbReference type="InterPro" id="IPR006047">
    <property type="entry name" value="GH13_cat_dom"/>
</dbReference>